<gene>
    <name evidence="2" type="ORF">ABT58_08625</name>
    <name evidence="1" type="ORF">JCM19237_5127</name>
</gene>
<dbReference type="PATRIC" id="fig|754436.4.peg.1819"/>
<sequence length="65" mass="7686">MQFYEQCPSCQRQAVLIQIHRSFLDKVLRKDFLKFRCAECSAEIFCHRNRKDLRLHKAGADTADV</sequence>
<dbReference type="EMBL" id="BBMN01000001">
    <property type="protein sequence ID" value="GAL02234.1"/>
    <property type="molecule type" value="Genomic_DNA"/>
</dbReference>
<reference evidence="2 4" key="2">
    <citation type="submission" date="2015-05" db="EMBL/GenBank/DDBJ databases">
        <title>Photobacterium galathea sp. nov.</title>
        <authorList>
            <person name="Machado H."/>
            <person name="Gram L."/>
        </authorList>
    </citation>
    <scope>NUCLEOTIDE SEQUENCE [LARGE SCALE GENOMIC DNA]</scope>
    <source>
        <strain evidence="2 4">DSM 25995</strain>
    </source>
</reference>
<keyword evidence="4" id="KW-1185">Reference proteome</keyword>
<comment type="caution">
    <text evidence="1">The sequence shown here is derived from an EMBL/GenBank/DDBJ whole genome shotgun (WGS) entry which is preliminary data.</text>
</comment>
<accession>A0A090QK87</accession>
<dbReference type="AlphaFoldDB" id="A0A090QK87"/>
<evidence type="ECO:0000313" key="2">
    <source>
        <dbReference type="EMBL" id="KLV01190.1"/>
    </source>
</evidence>
<evidence type="ECO:0000313" key="3">
    <source>
        <dbReference type="Proteomes" id="UP000029227"/>
    </source>
</evidence>
<dbReference type="Proteomes" id="UP000036426">
    <property type="component" value="Unassembled WGS sequence"/>
</dbReference>
<reference evidence="1 3" key="1">
    <citation type="journal article" date="2014" name="Genome Announc.">
        <title>Draft Genome Sequences of Two Vibrionaceae Species, Vibrio ponticus C121 and Photobacterium aphoticum C119, Isolated as Coral Reef Microbiota.</title>
        <authorList>
            <person name="Al-saari N."/>
            <person name="Meirelles P.M."/>
            <person name="Mino S."/>
            <person name="Suda W."/>
            <person name="Oshima K."/>
            <person name="Hattori M."/>
            <person name="Ohkuma M."/>
            <person name="Thompson F.L."/>
            <person name="Gomez-Gil B."/>
            <person name="Sawabe T."/>
            <person name="Sawabe T."/>
        </authorList>
    </citation>
    <scope>NUCLEOTIDE SEQUENCE [LARGE SCALE GENOMIC DNA]</scope>
    <source>
        <strain evidence="1 3">JCM 19237</strain>
    </source>
</reference>
<dbReference type="RefSeq" id="WP_047873983.1">
    <property type="nucleotide sequence ID" value="NZ_BMYC01000009.1"/>
</dbReference>
<evidence type="ECO:0000313" key="4">
    <source>
        <dbReference type="Proteomes" id="UP000036426"/>
    </source>
</evidence>
<dbReference type="Proteomes" id="UP000029227">
    <property type="component" value="Unassembled WGS sequence"/>
</dbReference>
<dbReference type="EMBL" id="LDOV01000016">
    <property type="protein sequence ID" value="KLV01190.1"/>
    <property type="molecule type" value="Genomic_DNA"/>
</dbReference>
<protein>
    <submittedName>
        <fullName evidence="1">Uncharacterized protein</fullName>
    </submittedName>
</protein>
<name>A0A090QK87_9GAMM</name>
<dbReference type="STRING" id="754436.JCM19237_5127"/>
<proteinExistence type="predicted"/>
<evidence type="ECO:0000313" key="1">
    <source>
        <dbReference type="EMBL" id="GAL02234.1"/>
    </source>
</evidence>
<organism evidence="1 3">
    <name type="scientific">Photobacterium aphoticum</name>
    <dbReference type="NCBI Taxonomy" id="754436"/>
    <lineage>
        <taxon>Bacteria</taxon>
        <taxon>Pseudomonadati</taxon>
        <taxon>Pseudomonadota</taxon>
        <taxon>Gammaproteobacteria</taxon>
        <taxon>Vibrionales</taxon>
        <taxon>Vibrionaceae</taxon>
        <taxon>Photobacterium</taxon>
    </lineage>
</organism>